<evidence type="ECO:0000256" key="7">
    <source>
        <dbReference type="ARBA" id="ARBA00022777"/>
    </source>
</evidence>
<feature type="domain" description="Histidine kinase" evidence="12">
    <location>
        <begin position="242"/>
        <end position="460"/>
    </location>
</feature>
<dbReference type="Gene3D" id="1.10.287.130">
    <property type="match status" value="1"/>
</dbReference>
<comment type="subcellular location">
    <subcellularLocation>
        <location evidence="2">Membrane</location>
        <topology evidence="2">Multi-pass membrane protein</topology>
    </subcellularLocation>
</comment>
<evidence type="ECO:0000256" key="1">
    <source>
        <dbReference type="ARBA" id="ARBA00000085"/>
    </source>
</evidence>
<dbReference type="PANTHER" id="PTHR45528:SF8">
    <property type="entry name" value="HISTIDINE KINASE"/>
    <property type="match status" value="1"/>
</dbReference>
<dbReference type="GO" id="GO:0016301">
    <property type="term" value="F:kinase activity"/>
    <property type="evidence" value="ECO:0007669"/>
    <property type="project" value="UniProtKB-KW"/>
</dbReference>
<proteinExistence type="predicted"/>
<keyword evidence="14" id="KW-1185">Reference proteome</keyword>
<dbReference type="Gene3D" id="3.30.565.10">
    <property type="entry name" value="Histidine kinase-like ATPase, C-terminal domain"/>
    <property type="match status" value="1"/>
</dbReference>
<evidence type="ECO:0000313" key="14">
    <source>
        <dbReference type="Proteomes" id="UP001224418"/>
    </source>
</evidence>
<feature type="transmembrane region" description="Helical" evidence="11">
    <location>
        <begin position="20"/>
        <end position="42"/>
    </location>
</feature>
<keyword evidence="8 11" id="KW-1133">Transmembrane helix</keyword>
<evidence type="ECO:0000256" key="8">
    <source>
        <dbReference type="ARBA" id="ARBA00022989"/>
    </source>
</evidence>
<feature type="transmembrane region" description="Helical" evidence="11">
    <location>
        <begin position="153"/>
        <end position="170"/>
    </location>
</feature>
<dbReference type="PANTHER" id="PTHR45528">
    <property type="entry name" value="SENSOR HISTIDINE KINASE CPXA"/>
    <property type="match status" value="1"/>
</dbReference>
<dbReference type="CDD" id="cd00082">
    <property type="entry name" value="HisKA"/>
    <property type="match status" value="1"/>
</dbReference>
<dbReference type="Pfam" id="PF02518">
    <property type="entry name" value="HATPase_c"/>
    <property type="match status" value="1"/>
</dbReference>
<dbReference type="InterPro" id="IPR036890">
    <property type="entry name" value="HATPase_C_sf"/>
</dbReference>
<dbReference type="SMART" id="SM00387">
    <property type="entry name" value="HATPase_c"/>
    <property type="match status" value="1"/>
</dbReference>
<keyword evidence="6 11" id="KW-0812">Transmembrane</keyword>
<dbReference type="InterPro" id="IPR003661">
    <property type="entry name" value="HisK_dim/P_dom"/>
</dbReference>
<evidence type="ECO:0000259" key="12">
    <source>
        <dbReference type="PROSITE" id="PS50109"/>
    </source>
</evidence>
<keyword evidence="9" id="KW-0902">Two-component regulatory system</keyword>
<dbReference type="PROSITE" id="PS50109">
    <property type="entry name" value="HIS_KIN"/>
    <property type="match status" value="1"/>
</dbReference>
<evidence type="ECO:0000256" key="10">
    <source>
        <dbReference type="ARBA" id="ARBA00023136"/>
    </source>
</evidence>
<dbReference type="InterPro" id="IPR003594">
    <property type="entry name" value="HATPase_dom"/>
</dbReference>
<evidence type="ECO:0000313" key="13">
    <source>
        <dbReference type="EMBL" id="MDQ0480573.1"/>
    </source>
</evidence>
<gene>
    <name evidence="13" type="ORF">QOZ93_002321</name>
</gene>
<evidence type="ECO:0000256" key="2">
    <source>
        <dbReference type="ARBA" id="ARBA00004141"/>
    </source>
</evidence>
<keyword evidence="4" id="KW-0597">Phosphoprotein</keyword>
<dbReference type="Gene3D" id="6.10.340.10">
    <property type="match status" value="1"/>
</dbReference>
<accession>A0ABU0JTZ4</accession>
<dbReference type="InterPro" id="IPR008358">
    <property type="entry name" value="Sig_transdc_His_kin/Pase_MprB"/>
</dbReference>
<dbReference type="EC" id="2.7.13.3" evidence="3"/>
<evidence type="ECO:0000256" key="5">
    <source>
        <dbReference type="ARBA" id="ARBA00022679"/>
    </source>
</evidence>
<keyword evidence="10 11" id="KW-0472">Membrane</keyword>
<reference evidence="13 14" key="1">
    <citation type="submission" date="2023-07" db="EMBL/GenBank/DDBJ databases">
        <title>Genomic Encyclopedia of Type Strains, Phase IV (KMG-IV): sequencing the most valuable type-strain genomes for metagenomic binning, comparative biology and taxonomic classification.</title>
        <authorList>
            <person name="Goeker M."/>
        </authorList>
    </citation>
    <scope>NUCLEOTIDE SEQUENCE [LARGE SCALE GENOMIC DNA]</scope>
    <source>
        <strain evidence="13 14">DSM 1400</strain>
    </source>
</reference>
<evidence type="ECO:0000256" key="9">
    <source>
        <dbReference type="ARBA" id="ARBA00023012"/>
    </source>
</evidence>
<dbReference type="PRINTS" id="PR01780">
    <property type="entry name" value="LANTIREGPROT"/>
</dbReference>
<dbReference type="RefSeq" id="WP_307356630.1">
    <property type="nucleotide sequence ID" value="NZ_BAAACJ010000010.1"/>
</dbReference>
<protein>
    <recommendedName>
        <fullName evidence="3">histidine kinase</fullName>
        <ecNumber evidence="3">2.7.13.3</ecNumber>
    </recommendedName>
</protein>
<dbReference type="InterPro" id="IPR036097">
    <property type="entry name" value="HisK_dim/P_sf"/>
</dbReference>
<evidence type="ECO:0000256" key="4">
    <source>
        <dbReference type="ARBA" id="ARBA00022553"/>
    </source>
</evidence>
<evidence type="ECO:0000256" key="6">
    <source>
        <dbReference type="ARBA" id="ARBA00022692"/>
    </source>
</evidence>
<keyword evidence="5" id="KW-0808">Transferase</keyword>
<evidence type="ECO:0000256" key="3">
    <source>
        <dbReference type="ARBA" id="ARBA00012438"/>
    </source>
</evidence>
<dbReference type="SMART" id="SM00388">
    <property type="entry name" value="HisKA"/>
    <property type="match status" value="1"/>
</dbReference>
<dbReference type="EMBL" id="JAUSWN010000022">
    <property type="protein sequence ID" value="MDQ0480573.1"/>
    <property type="molecule type" value="Genomic_DNA"/>
</dbReference>
<comment type="caution">
    <text evidence="13">The sequence shown here is derived from an EMBL/GenBank/DDBJ whole genome shotgun (WGS) entry which is preliminary data.</text>
</comment>
<dbReference type="InterPro" id="IPR005467">
    <property type="entry name" value="His_kinase_dom"/>
</dbReference>
<name>A0ABU0JTZ4_HATLI</name>
<dbReference type="Proteomes" id="UP001224418">
    <property type="component" value="Unassembled WGS sequence"/>
</dbReference>
<dbReference type="SUPFAM" id="SSF47384">
    <property type="entry name" value="Homodimeric domain of signal transducing histidine kinase"/>
    <property type="match status" value="1"/>
</dbReference>
<evidence type="ECO:0000256" key="11">
    <source>
        <dbReference type="SAM" id="Phobius"/>
    </source>
</evidence>
<organism evidence="13 14">
    <name type="scientific">Hathewaya limosa</name>
    <name type="common">Clostridium limosum</name>
    <dbReference type="NCBI Taxonomy" id="1536"/>
    <lineage>
        <taxon>Bacteria</taxon>
        <taxon>Bacillati</taxon>
        <taxon>Bacillota</taxon>
        <taxon>Clostridia</taxon>
        <taxon>Eubacteriales</taxon>
        <taxon>Clostridiaceae</taxon>
        <taxon>Hathewaya</taxon>
    </lineage>
</organism>
<dbReference type="InterPro" id="IPR050398">
    <property type="entry name" value="HssS/ArlS-like"/>
</dbReference>
<comment type="catalytic activity">
    <reaction evidence="1">
        <text>ATP + protein L-histidine = ADP + protein N-phospho-L-histidine.</text>
        <dbReference type="EC" id="2.7.13.3"/>
    </reaction>
</comment>
<dbReference type="SUPFAM" id="SSF55874">
    <property type="entry name" value="ATPase domain of HSP90 chaperone/DNA topoisomerase II/histidine kinase"/>
    <property type="match status" value="1"/>
</dbReference>
<keyword evidence="7 13" id="KW-0418">Kinase</keyword>
<sequence length="460" mass="53386">MGSKEISIKRMILKGTIKTVIGSILITLLFWFVFIFSVKMHIVNPANYFEKLFPEVKQNIIKNGFNKKELPEGYKYAIYNNHEEPIEFNIKSKDLKYAKEALKKGVSFKDMMISSERFYSVRTKDKKIVIHYKISTTYTKPILNKIFINPSNLFTITNLGTIIVLVYLVARNISRKINIGFKELIDAANKIANQDLDFEFSHTKIREINLVDSAFVEMRNALKISLKEQWDMEEERKTQISAITHDVKTPLMVIYGHADLLLETEITLEQEKHIQGILSGGEQIEGLMQTMLEASRTSARKNVIREKIKLQSFLEEIYVKAKEMCELGNIKFKFETNKDNNVCIKEKYISINKNLVERALLNIVKNAIEFSEENDEIEFLVQQEEKSFKFIVHDNGEGFSQKDLKYCTNQFYRGDNSRKRDGHYGLGLYITEIIAKLHNGKLILRNHPEKGAIVELWIGE</sequence>
<dbReference type="Pfam" id="PF00512">
    <property type="entry name" value="HisKA"/>
    <property type="match status" value="1"/>
</dbReference>